<dbReference type="InterPro" id="IPR000836">
    <property type="entry name" value="PRTase_dom"/>
</dbReference>
<dbReference type="Proteomes" id="UP000184290">
    <property type="component" value="Unassembled WGS sequence"/>
</dbReference>
<dbReference type="SUPFAM" id="SSF53271">
    <property type="entry name" value="PRTase-like"/>
    <property type="match status" value="1"/>
</dbReference>
<dbReference type="Pfam" id="PF18912">
    <property type="entry name" value="DZR_2"/>
    <property type="match status" value="1"/>
</dbReference>
<keyword evidence="5" id="KW-1185">Reference proteome</keyword>
<accession>A0ABY1IDD5</accession>
<comment type="similarity">
    <text evidence="1">Belongs to the ComF/GntX family.</text>
</comment>
<evidence type="ECO:0000259" key="2">
    <source>
        <dbReference type="Pfam" id="PF00156"/>
    </source>
</evidence>
<evidence type="ECO:0000259" key="3">
    <source>
        <dbReference type="Pfam" id="PF18912"/>
    </source>
</evidence>
<dbReference type="EMBL" id="FQZC01000002">
    <property type="protein sequence ID" value="SHJ01094.1"/>
    <property type="molecule type" value="Genomic_DNA"/>
</dbReference>
<evidence type="ECO:0000313" key="4">
    <source>
        <dbReference type="EMBL" id="SHJ01094.1"/>
    </source>
</evidence>
<dbReference type="InterPro" id="IPR051910">
    <property type="entry name" value="ComF/GntX_DNA_util-trans"/>
</dbReference>
<evidence type="ECO:0000256" key="1">
    <source>
        <dbReference type="ARBA" id="ARBA00008007"/>
    </source>
</evidence>
<dbReference type="Gene3D" id="3.40.50.2020">
    <property type="match status" value="1"/>
</dbReference>
<dbReference type="InterPro" id="IPR029057">
    <property type="entry name" value="PRTase-like"/>
</dbReference>
<name>A0ABY1IDD5_9HYPH</name>
<comment type="caution">
    <text evidence="4">The sequence shown here is derived from an EMBL/GenBank/DDBJ whole genome shotgun (WGS) entry which is preliminary data.</text>
</comment>
<feature type="domain" description="Double zinc ribbon" evidence="3">
    <location>
        <begin position="2"/>
        <end position="44"/>
    </location>
</feature>
<sequence>MAFPPICIGCSAATTLHGGLCPACWPLLAFIDKPYCFILGTPMEFDFGEGQVSAAALADPPPFDMARSAVVHHGLGLKLASRLKYGDRADLARPMAQWMVRAGADLLPFCDLVVPVPLHRLRLLKRRFNQASELAAQVSALSGMPLRQDALVRRKATRSQVGLGRAERAANVAGAFAVPRRKRAVLKGRAVLLVDDVYTTGATVGAATRALKAAGASHVFVLTFSRVAAGAAPPHMWQDFSERPRTDGAGYGLYAAALRFLHKRKGAAG</sequence>
<evidence type="ECO:0000313" key="5">
    <source>
        <dbReference type="Proteomes" id="UP000184290"/>
    </source>
</evidence>
<protein>
    <submittedName>
        <fullName evidence="4">ComF family protein</fullName>
    </submittedName>
</protein>
<gene>
    <name evidence="4" type="ORF">SAMN02745911_1394</name>
</gene>
<dbReference type="PANTHER" id="PTHR47505">
    <property type="entry name" value="DNA UTILIZATION PROTEIN YHGH"/>
    <property type="match status" value="1"/>
</dbReference>
<organism evidence="4 5">
    <name type="scientific">Aureimonas altamirensis DSM 21988</name>
    <dbReference type="NCBI Taxonomy" id="1121026"/>
    <lineage>
        <taxon>Bacteria</taxon>
        <taxon>Pseudomonadati</taxon>
        <taxon>Pseudomonadota</taxon>
        <taxon>Alphaproteobacteria</taxon>
        <taxon>Hyphomicrobiales</taxon>
        <taxon>Aurantimonadaceae</taxon>
        <taxon>Aureimonas</taxon>
    </lineage>
</organism>
<dbReference type="Pfam" id="PF00156">
    <property type="entry name" value="Pribosyltran"/>
    <property type="match status" value="1"/>
</dbReference>
<dbReference type="PANTHER" id="PTHR47505:SF1">
    <property type="entry name" value="DNA UTILIZATION PROTEIN YHGH"/>
    <property type="match status" value="1"/>
</dbReference>
<proteinExistence type="inferred from homology"/>
<feature type="domain" description="Phosphoribosyltransferase" evidence="2">
    <location>
        <begin position="151"/>
        <end position="238"/>
    </location>
</feature>
<dbReference type="CDD" id="cd06223">
    <property type="entry name" value="PRTases_typeI"/>
    <property type="match status" value="1"/>
</dbReference>
<dbReference type="RefSeq" id="WP_073469125.1">
    <property type="nucleotide sequence ID" value="NZ_FQZC01000002.1"/>
</dbReference>
<reference evidence="4 5" key="1">
    <citation type="submission" date="2016-11" db="EMBL/GenBank/DDBJ databases">
        <authorList>
            <person name="Varghese N."/>
            <person name="Submissions S."/>
        </authorList>
    </citation>
    <scope>NUCLEOTIDE SEQUENCE [LARGE SCALE GENOMIC DNA]</scope>
    <source>
        <strain evidence="4 5">DSM 21988</strain>
    </source>
</reference>
<dbReference type="InterPro" id="IPR044005">
    <property type="entry name" value="DZR_2"/>
</dbReference>